<evidence type="ECO:0000313" key="1">
    <source>
        <dbReference type="EMBL" id="NWK55911.1"/>
    </source>
</evidence>
<dbReference type="SUPFAM" id="SSF51445">
    <property type="entry name" value="(Trans)glycosidases"/>
    <property type="match status" value="1"/>
</dbReference>
<sequence>MLQHTTHPLQAQHWNFAPERDAFSSDSLLDLRELNERTAGEKGWVQVTADGDFALGNGQSVRFWAVNTGVARDLPFVARPRWSQQAPDLHHHARWLAKRGVNMVRCHSHINPDLNKHPHAKISDANMAEVEWIWRTVAAMKQQGIYTTVSPYWANSMKSDDPHWGTSWNGNHHGLLFFNPTLQAAYKEWLRVLFTTRTPHLGGKTLAEEPALAIFQIQNEDSLLFWTVQNLDGPAKQMIGKQFATWASTKYGSLNKAITTWGGGSLKGDALDAGVLDLQLVWHLTSDAQRKGAKRTPRLNDQLQFLTETMHSFHVSMARFVREDLNCPVLINAGNWKTADDILLNDAERYSYTANEVLACNRYFGGIHQGKHRGWAIVKGDRYTSESVTAGAHRKFPLNLKQVHGHPMLVTESAWVFPNEYAAEAPFLVSVYSSLTGVDAYYWFATGTDEWTPPQSANGYLPSQGKWIFSTPEMAGQFPAAALSFRLDYVRRAKPAVSEHRALTSIWNGRTPVIAETSGFDPNRDAGDIAAGSSVKNGVDPAAFFMGPVEVHYGSPEKHTRVSNIARHVKGGRIQSLTGEVSLDTTTRQCTVNAARCQGVTGHFGPNAAPIHLTDVDILCKNRHATVMLVSMDGKAIQQSGKLLVQVGTLARPSGWKTQPVQIKAAGGGQTIDGREIIDYGGPPWQVRNAMVQLRVRNTGLRKATVLDMNGMPVRDIPLTQGRFDFPQDAMYVLLR</sequence>
<evidence type="ECO:0000313" key="2">
    <source>
        <dbReference type="Proteomes" id="UP000557872"/>
    </source>
</evidence>
<organism evidence="1 2">
    <name type="scientific">Oceaniferula marina</name>
    <dbReference type="NCBI Taxonomy" id="2748318"/>
    <lineage>
        <taxon>Bacteria</taxon>
        <taxon>Pseudomonadati</taxon>
        <taxon>Verrucomicrobiota</taxon>
        <taxon>Verrucomicrobiia</taxon>
        <taxon>Verrucomicrobiales</taxon>
        <taxon>Verrucomicrobiaceae</taxon>
        <taxon>Oceaniferula</taxon>
    </lineage>
</organism>
<accession>A0A851GJ65</accession>
<evidence type="ECO:0008006" key="3">
    <source>
        <dbReference type="Google" id="ProtNLM"/>
    </source>
</evidence>
<dbReference type="Proteomes" id="UP000557872">
    <property type="component" value="Unassembled WGS sequence"/>
</dbReference>
<protein>
    <recommendedName>
        <fullName evidence="3">Glycoside hydrolase family 42 N-terminal domain-containing protein</fullName>
    </recommendedName>
</protein>
<reference evidence="1 2" key="1">
    <citation type="submission" date="2020-07" db="EMBL/GenBank/DDBJ databases">
        <title>Roseicoccus Jingziensis gen. nov., sp. nov., isolated from coastal seawater.</title>
        <authorList>
            <person name="Feng X."/>
        </authorList>
    </citation>
    <scope>NUCLEOTIDE SEQUENCE [LARGE SCALE GENOMIC DNA]</scope>
    <source>
        <strain evidence="1 2">N1E253</strain>
    </source>
</reference>
<dbReference type="Gene3D" id="3.20.20.80">
    <property type="entry name" value="Glycosidases"/>
    <property type="match status" value="1"/>
</dbReference>
<comment type="caution">
    <text evidence="1">The sequence shown here is derived from an EMBL/GenBank/DDBJ whole genome shotgun (WGS) entry which is preliminary data.</text>
</comment>
<dbReference type="AlphaFoldDB" id="A0A851GJ65"/>
<dbReference type="EMBL" id="JACBAZ010000003">
    <property type="protein sequence ID" value="NWK55911.1"/>
    <property type="molecule type" value="Genomic_DNA"/>
</dbReference>
<keyword evidence="2" id="KW-1185">Reference proteome</keyword>
<dbReference type="InterPro" id="IPR017853">
    <property type="entry name" value="GH"/>
</dbReference>
<gene>
    <name evidence="1" type="ORF">HW115_09830</name>
</gene>
<dbReference type="RefSeq" id="WP_178932447.1">
    <property type="nucleotide sequence ID" value="NZ_JACBAZ010000003.1"/>
</dbReference>
<proteinExistence type="predicted"/>
<name>A0A851GJ65_9BACT</name>